<organism evidence="2 3">
    <name type="scientific">Thelephora terrestris</name>
    <dbReference type="NCBI Taxonomy" id="56493"/>
    <lineage>
        <taxon>Eukaryota</taxon>
        <taxon>Fungi</taxon>
        <taxon>Dikarya</taxon>
        <taxon>Basidiomycota</taxon>
        <taxon>Agaricomycotina</taxon>
        <taxon>Agaricomycetes</taxon>
        <taxon>Thelephorales</taxon>
        <taxon>Thelephoraceae</taxon>
        <taxon>Thelephora</taxon>
    </lineage>
</organism>
<reference evidence="2" key="2">
    <citation type="submission" date="2020-11" db="EMBL/GenBank/DDBJ databases">
        <authorList>
            <consortium name="DOE Joint Genome Institute"/>
            <person name="Kuo A."/>
            <person name="Miyauchi S."/>
            <person name="Kiss E."/>
            <person name="Drula E."/>
            <person name="Kohler A."/>
            <person name="Sanchez-Garcia M."/>
            <person name="Andreopoulos B."/>
            <person name="Barry K.W."/>
            <person name="Bonito G."/>
            <person name="Buee M."/>
            <person name="Carver A."/>
            <person name="Chen C."/>
            <person name="Cichocki N."/>
            <person name="Clum A."/>
            <person name="Culley D."/>
            <person name="Crous P.W."/>
            <person name="Fauchery L."/>
            <person name="Girlanda M."/>
            <person name="Hayes R."/>
            <person name="Keri Z."/>
            <person name="Labutti K."/>
            <person name="Lipzen A."/>
            <person name="Lombard V."/>
            <person name="Magnuson J."/>
            <person name="Maillard F."/>
            <person name="Morin E."/>
            <person name="Murat C."/>
            <person name="Nolan M."/>
            <person name="Ohm R."/>
            <person name="Pangilinan J."/>
            <person name="Pereira M."/>
            <person name="Perotto S."/>
            <person name="Peter M."/>
            <person name="Riley R."/>
            <person name="Sitrit Y."/>
            <person name="Stielow B."/>
            <person name="Szollosi G."/>
            <person name="Zifcakova L."/>
            <person name="Stursova M."/>
            <person name="Spatafora J.W."/>
            <person name="Tedersoo L."/>
            <person name="Vaario L.-M."/>
            <person name="Yamada A."/>
            <person name="Yan M."/>
            <person name="Wang P."/>
            <person name="Xu J."/>
            <person name="Bruns T."/>
            <person name="Baldrian P."/>
            <person name="Vilgalys R."/>
            <person name="Henrissat B."/>
            <person name="Grigoriev I.V."/>
            <person name="Hibbett D."/>
            <person name="Nagy L.G."/>
            <person name="Martin F.M."/>
        </authorList>
    </citation>
    <scope>NUCLEOTIDE SEQUENCE</scope>
    <source>
        <strain evidence="2">UH-Tt-Lm1</strain>
    </source>
</reference>
<dbReference type="EMBL" id="WIUZ02000006">
    <property type="protein sequence ID" value="KAF9785920.1"/>
    <property type="molecule type" value="Genomic_DNA"/>
</dbReference>
<protein>
    <submittedName>
        <fullName evidence="2">Uncharacterized protein</fullName>
    </submittedName>
</protein>
<accession>A0A9P6L7Q3</accession>
<name>A0A9P6L7Q3_9AGAM</name>
<keyword evidence="3" id="KW-1185">Reference proteome</keyword>
<dbReference type="Proteomes" id="UP000736335">
    <property type="component" value="Unassembled WGS sequence"/>
</dbReference>
<sequence length="257" mass="29903">MAIDKLKVHLTCRVVELTGEVHDLQRRCEGEEARVEEEELRIPERAESPPAHFTGGKGVLTQWVHSVTHQVLFGYFLKDTHQFAHILPTGYMISGYFMEELTMSGSEPRGFAQKIPTGFLSGYFYKVPTMYPYPKSTWWVTAGRMVSKPTMNSQCTHWCLVVQYENRLVPIDDEVIEIHEEEFYWNTGIVRRDTPCLEFDPYAEFVPDLELNSDMELPNYDDLSNVDLNEIRQQNWANEELVRTALEAVQRIHRDPD</sequence>
<gene>
    <name evidence="2" type="ORF">BJ322DRAFT_1020091</name>
</gene>
<evidence type="ECO:0000256" key="1">
    <source>
        <dbReference type="SAM" id="Coils"/>
    </source>
</evidence>
<dbReference type="AlphaFoldDB" id="A0A9P6L7Q3"/>
<proteinExistence type="predicted"/>
<keyword evidence="1" id="KW-0175">Coiled coil</keyword>
<comment type="caution">
    <text evidence="2">The sequence shown here is derived from an EMBL/GenBank/DDBJ whole genome shotgun (WGS) entry which is preliminary data.</text>
</comment>
<reference evidence="2" key="1">
    <citation type="journal article" date="2020" name="Nat. Commun.">
        <title>Large-scale genome sequencing of mycorrhizal fungi provides insights into the early evolution of symbiotic traits.</title>
        <authorList>
            <person name="Miyauchi S."/>
            <person name="Kiss E."/>
            <person name="Kuo A."/>
            <person name="Drula E."/>
            <person name="Kohler A."/>
            <person name="Sanchez-Garcia M."/>
            <person name="Morin E."/>
            <person name="Andreopoulos B."/>
            <person name="Barry K.W."/>
            <person name="Bonito G."/>
            <person name="Buee M."/>
            <person name="Carver A."/>
            <person name="Chen C."/>
            <person name="Cichocki N."/>
            <person name="Clum A."/>
            <person name="Culley D."/>
            <person name="Crous P.W."/>
            <person name="Fauchery L."/>
            <person name="Girlanda M."/>
            <person name="Hayes R.D."/>
            <person name="Keri Z."/>
            <person name="LaButti K."/>
            <person name="Lipzen A."/>
            <person name="Lombard V."/>
            <person name="Magnuson J."/>
            <person name="Maillard F."/>
            <person name="Murat C."/>
            <person name="Nolan M."/>
            <person name="Ohm R.A."/>
            <person name="Pangilinan J."/>
            <person name="Pereira M.F."/>
            <person name="Perotto S."/>
            <person name="Peter M."/>
            <person name="Pfister S."/>
            <person name="Riley R."/>
            <person name="Sitrit Y."/>
            <person name="Stielow J.B."/>
            <person name="Szollosi G."/>
            <person name="Zifcakova L."/>
            <person name="Stursova M."/>
            <person name="Spatafora J.W."/>
            <person name="Tedersoo L."/>
            <person name="Vaario L.M."/>
            <person name="Yamada A."/>
            <person name="Yan M."/>
            <person name="Wang P."/>
            <person name="Xu J."/>
            <person name="Bruns T."/>
            <person name="Baldrian P."/>
            <person name="Vilgalys R."/>
            <person name="Dunand C."/>
            <person name="Henrissat B."/>
            <person name="Grigoriev I.V."/>
            <person name="Hibbett D."/>
            <person name="Nagy L.G."/>
            <person name="Martin F.M."/>
        </authorList>
    </citation>
    <scope>NUCLEOTIDE SEQUENCE</scope>
    <source>
        <strain evidence="2">UH-Tt-Lm1</strain>
    </source>
</reference>
<feature type="coiled-coil region" evidence="1">
    <location>
        <begin position="14"/>
        <end position="41"/>
    </location>
</feature>
<evidence type="ECO:0000313" key="2">
    <source>
        <dbReference type="EMBL" id="KAF9785920.1"/>
    </source>
</evidence>
<evidence type="ECO:0000313" key="3">
    <source>
        <dbReference type="Proteomes" id="UP000736335"/>
    </source>
</evidence>